<feature type="transmembrane region" description="Helical" evidence="4">
    <location>
        <begin position="185"/>
        <end position="204"/>
    </location>
</feature>
<feature type="domain" description="Methyl-accepting transducer" evidence="5">
    <location>
        <begin position="278"/>
        <end position="507"/>
    </location>
</feature>
<dbReference type="SMART" id="SM00283">
    <property type="entry name" value="MA"/>
    <property type="match status" value="1"/>
</dbReference>
<dbReference type="OrthoDB" id="7441210at2"/>
<keyword evidence="4" id="KW-0812">Transmembrane</keyword>
<keyword evidence="7" id="KW-1185">Reference proteome</keyword>
<dbReference type="PANTHER" id="PTHR32089">
    <property type="entry name" value="METHYL-ACCEPTING CHEMOTAXIS PROTEIN MCPB"/>
    <property type="match status" value="1"/>
</dbReference>
<evidence type="ECO:0000256" key="2">
    <source>
        <dbReference type="PROSITE-ProRule" id="PRU00284"/>
    </source>
</evidence>
<feature type="transmembrane region" description="Helical" evidence="4">
    <location>
        <begin position="45"/>
        <end position="64"/>
    </location>
</feature>
<keyword evidence="3" id="KW-0175">Coiled coil</keyword>
<evidence type="ECO:0000256" key="4">
    <source>
        <dbReference type="SAM" id="Phobius"/>
    </source>
</evidence>
<dbReference type="EMBL" id="SBKP01000004">
    <property type="protein sequence ID" value="RXR29546.1"/>
    <property type="molecule type" value="Genomic_DNA"/>
</dbReference>
<dbReference type="GO" id="GO:0007165">
    <property type="term" value="P:signal transduction"/>
    <property type="evidence" value="ECO:0007669"/>
    <property type="project" value="UniProtKB-KW"/>
</dbReference>
<evidence type="ECO:0000313" key="7">
    <source>
        <dbReference type="Proteomes" id="UP000290958"/>
    </source>
</evidence>
<dbReference type="Proteomes" id="UP000290958">
    <property type="component" value="Unassembled WGS sequence"/>
</dbReference>
<protein>
    <recommendedName>
        <fullName evidence="5">Methyl-accepting transducer domain-containing protein</fullName>
    </recommendedName>
</protein>
<keyword evidence="1 2" id="KW-0807">Transducer</keyword>
<feature type="transmembrane region" description="Helical" evidence="4">
    <location>
        <begin position="70"/>
        <end position="93"/>
    </location>
</feature>
<sequence length="545" mass="58571">MARENRNFVKAWRKAAWWLSAADADSTPALRHIGMEQARGASRGVARTALPVMVLALTIGSFFSNPHNATLLWILTATQIGIALAAQFLMPFTRFSRIQYRSVAACFRAFTTYTFFISLGWGLLFVTASHGSGTEQKMVLLATHVGVICVGGLTFAMIPRASLVYIFNLWLLAEVHIFSVPGGGLVLLAALVTLFSMMLAQAYLQMAKAFVERMKSDMERRETERRMAEAERQEIERSSAAALAARAQREKDRERAMAERQAAMVTLATRYEESVAALAEHLDEAISALALATENISHLNANAREKAQHVLDLATSTTDAVESVAHATGALNESAAEIAAEADEQVAIGQAARAAGDNGLVSLEALAQQTDNIGEIVRMIQDLAGQTGLLSLNATIEAARAGEAGRGFVIVANEVKQLATQTHNAVARIDDIIEGTREKMGVADSAMRSVAETIAMMSARGSHIASAVTGQRLTTSEISEAAGRTASASQQVRMTADEVAKSAREADMLAEEIRAIMASLRARSEALRSTSNDFLASLRDDRSAA</sequence>
<dbReference type="Gene3D" id="1.10.287.950">
    <property type="entry name" value="Methyl-accepting chemotaxis protein"/>
    <property type="match status" value="1"/>
</dbReference>
<evidence type="ECO:0000256" key="3">
    <source>
        <dbReference type="SAM" id="Coils"/>
    </source>
</evidence>
<dbReference type="AlphaFoldDB" id="A0A4V1N3R1"/>
<feature type="transmembrane region" description="Helical" evidence="4">
    <location>
        <begin position="105"/>
        <end position="126"/>
    </location>
</feature>
<dbReference type="InterPro" id="IPR004089">
    <property type="entry name" value="MCPsignal_dom"/>
</dbReference>
<evidence type="ECO:0000256" key="1">
    <source>
        <dbReference type="ARBA" id="ARBA00023224"/>
    </source>
</evidence>
<accession>A0A4V1N3R1</accession>
<dbReference type="Pfam" id="PF00015">
    <property type="entry name" value="MCPsignal"/>
    <property type="match status" value="1"/>
</dbReference>
<evidence type="ECO:0000259" key="5">
    <source>
        <dbReference type="PROSITE" id="PS50111"/>
    </source>
</evidence>
<keyword evidence="4" id="KW-0472">Membrane</keyword>
<feature type="coiled-coil region" evidence="3">
    <location>
        <begin position="211"/>
        <end position="250"/>
    </location>
</feature>
<proteinExistence type="predicted"/>
<dbReference type="PROSITE" id="PS50111">
    <property type="entry name" value="CHEMOTAXIS_TRANSDUC_2"/>
    <property type="match status" value="1"/>
</dbReference>
<comment type="caution">
    <text evidence="6">The sequence shown here is derived from an EMBL/GenBank/DDBJ whole genome shotgun (WGS) entry which is preliminary data.</text>
</comment>
<name>A0A4V1N3R1_9SPHN</name>
<gene>
    <name evidence="6" type="ORF">EQG66_06240</name>
</gene>
<dbReference type="PANTHER" id="PTHR32089:SF112">
    <property type="entry name" value="LYSOZYME-LIKE PROTEIN-RELATED"/>
    <property type="match status" value="1"/>
</dbReference>
<feature type="transmembrane region" description="Helical" evidence="4">
    <location>
        <begin position="138"/>
        <end position="156"/>
    </location>
</feature>
<keyword evidence="4" id="KW-1133">Transmembrane helix</keyword>
<reference evidence="7" key="1">
    <citation type="submission" date="2019-01" db="EMBL/GenBank/DDBJ databases">
        <title>Cytophagaceae bacterium strain CAR-16.</title>
        <authorList>
            <person name="Chen W.-M."/>
        </authorList>
    </citation>
    <scope>NUCLEOTIDE SEQUENCE [LARGE SCALE GENOMIC DNA]</scope>
    <source>
        <strain evidence="7">CHR27</strain>
    </source>
</reference>
<dbReference type="SUPFAM" id="SSF58104">
    <property type="entry name" value="Methyl-accepting chemotaxis protein (MCP) signaling domain"/>
    <property type="match status" value="1"/>
</dbReference>
<organism evidence="6 7">
    <name type="scientific">Sphingobium fluviale</name>
    <dbReference type="NCBI Taxonomy" id="2506423"/>
    <lineage>
        <taxon>Bacteria</taxon>
        <taxon>Pseudomonadati</taxon>
        <taxon>Pseudomonadota</taxon>
        <taxon>Alphaproteobacteria</taxon>
        <taxon>Sphingomonadales</taxon>
        <taxon>Sphingomonadaceae</taxon>
        <taxon>Sphingobium</taxon>
    </lineage>
</organism>
<evidence type="ECO:0000313" key="6">
    <source>
        <dbReference type="EMBL" id="RXR29546.1"/>
    </source>
</evidence>
<dbReference type="GO" id="GO:0016020">
    <property type="term" value="C:membrane"/>
    <property type="evidence" value="ECO:0007669"/>
    <property type="project" value="InterPro"/>
</dbReference>